<sequence>MKVHTTNYFDTFIEVAEDTKTVCGIRPASKGEKKTVAEMQYDLLTKHPYHYTSDDILFQVFADRNDLAEAKYEQARAQFFSKGQACFRASPLTKTYGFGVHCNNEGKIAIYGAETAEYGKFVADPNLKKVKAMKSSRK</sequence>
<dbReference type="InterPro" id="IPR046155">
    <property type="entry name" value="DUF6157"/>
</dbReference>
<dbReference type="OrthoDB" id="2361182at2"/>
<evidence type="ECO:0000313" key="1">
    <source>
        <dbReference type="EMBL" id="PVY38890.1"/>
    </source>
</evidence>
<evidence type="ECO:0000313" key="2">
    <source>
        <dbReference type="Proteomes" id="UP000245466"/>
    </source>
</evidence>
<dbReference type="Proteomes" id="UP000245466">
    <property type="component" value="Unassembled WGS sequence"/>
</dbReference>
<protein>
    <submittedName>
        <fullName evidence="1">Uncharacterized protein</fullName>
    </submittedName>
</protein>
<comment type="caution">
    <text evidence="1">The sequence shown here is derived from an EMBL/GenBank/DDBJ whole genome shotgun (WGS) entry which is preliminary data.</text>
</comment>
<keyword evidence="2" id="KW-1185">Reference proteome</keyword>
<reference evidence="1 2" key="1">
    <citation type="submission" date="2018-04" db="EMBL/GenBank/DDBJ databases">
        <title>Genomic Encyclopedia of Type Strains, Phase IV (KMG-IV): sequencing the most valuable type-strain genomes for metagenomic binning, comparative biology and taxonomic classification.</title>
        <authorList>
            <person name="Goeker M."/>
        </authorList>
    </citation>
    <scope>NUCLEOTIDE SEQUENCE [LARGE SCALE GENOMIC DNA]</scope>
    <source>
        <strain evidence="1 2">DSM 100231</strain>
    </source>
</reference>
<dbReference type="AlphaFoldDB" id="A0A2U1AR74"/>
<organism evidence="1 2">
    <name type="scientific">Pontibacter virosus</name>
    <dbReference type="NCBI Taxonomy" id="1765052"/>
    <lineage>
        <taxon>Bacteria</taxon>
        <taxon>Pseudomonadati</taxon>
        <taxon>Bacteroidota</taxon>
        <taxon>Cytophagia</taxon>
        <taxon>Cytophagales</taxon>
        <taxon>Hymenobacteraceae</taxon>
        <taxon>Pontibacter</taxon>
    </lineage>
</organism>
<accession>A0A2U1AR74</accession>
<dbReference type="RefSeq" id="WP_116544673.1">
    <property type="nucleotide sequence ID" value="NZ_QEKI01000014.1"/>
</dbReference>
<dbReference type="EMBL" id="QEKI01000014">
    <property type="protein sequence ID" value="PVY38890.1"/>
    <property type="molecule type" value="Genomic_DNA"/>
</dbReference>
<dbReference type="Pfam" id="PF19654">
    <property type="entry name" value="DUF6157"/>
    <property type="match status" value="1"/>
</dbReference>
<gene>
    <name evidence="1" type="ORF">C8E01_11456</name>
</gene>
<name>A0A2U1AR74_9BACT</name>
<proteinExistence type="predicted"/>